<proteinExistence type="predicted"/>
<evidence type="ECO:0000313" key="2">
    <source>
        <dbReference type="EMBL" id="VEL28203.1"/>
    </source>
</evidence>
<feature type="region of interest" description="Disordered" evidence="1">
    <location>
        <begin position="193"/>
        <end position="226"/>
    </location>
</feature>
<evidence type="ECO:0000313" key="3">
    <source>
        <dbReference type="Proteomes" id="UP000784294"/>
    </source>
</evidence>
<dbReference type="Proteomes" id="UP000784294">
    <property type="component" value="Unassembled WGS sequence"/>
</dbReference>
<organism evidence="2 3">
    <name type="scientific">Protopolystoma xenopodis</name>
    <dbReference type="NCBI Taxonomy" id="117903"/>
    <lineage>
        <taxon>Eukaryota</taxon>
        <taxon>Metazoa</taxon>
        <taxon>Spiralia</taxon>
        <taxon>Lophotrochozoa</taxon>
        <taxon>Platyhelminthes</taxon>
        <taxon>Monogenea</taxon>
        <taxon>Polyopisthocotylea</taxon>
        <taxon>Polystomatidea</taxon>
        <taxon>Polystomatidae</taxon>
        <taxon>Protopolystoma</taxon>
    </lineage>
</organism>
<dbReference type="EMBL" id="CAAALY010093140">
    <property type="protein sequence ID" value="VEL28203.1"/>
    <property type="molecule type" value="Genomic_DNA"/>
</dbReference>
<feature type="compositionally biased region" description="Low complexity" evidence="1">
    <location>
        <begin position="100"/>
        <end position="123"/>
    </location>
</feature>
<feature type="region of interest" description="Disordered" evidence="1">
    <location>
        <begin position="82"/>
        <end position="133"/>
    </location>
</feature>
<comment type="caution">
    <text evidence="2">The sequence shown here is derived from an EMBL/GenBank/DDBJ whole genome shotgun (WGS) entry which is preliminary data.</text>
</comment>
<sequence length="226" mass="25126">MDASLSSTSYKGEASLIDLEFLTPETIVRGTVPTDPGLEFKRTKDVILRRLLSSQAEILSLSYQEYEPEPIQELEDCENATCSNENSAHQASQNTSTRISPHSFTSSLSPSPPTTSYNTNLSPDNLHQPTTVKQSELWSDKTAIVGSFNQETEKDLRLENEKLNLFDLTSSPKSPEIDFISSFWKRTRPLHSKNSLAHSSQDLPASFTNKKKDIKSSCPISISGLK</sequence>
<feature type="compositionally biased region" description="Polar residues" evidence="1">
    <location>
        <begin position="82"/>
        <end position="99"/>
    </location>
</feature>
<reference evidence="2" key="1">
    <citation type="submission" date="2018-11" db="EMBL/GenBank/DDBJ databases">
        <authorList>
            <consortium name="Pathogen Informatics"/>
        </authorList>
    </citation>
    <scope>NUCLEOTIDE SEQUENCE</scope>
</reference>
<accession>A0A448X4X8</accession>
<feature type="non-terminal residue" evidence="2">
    <location>
        <position position="226"/>
    </location>
</feature>
<keyword evidence="3" id="KW-1185">Reference proteome</keyword>
<gene>
    <name evidence="2" type="ORF">PXEA_LOCUS21643</name>
</gene>
<evidence type="ECO:0000256" key="1">
    <source>
        <dbReference type="SAM" id="MobiDB-lite"/>
    </source>
</evidence>
<protein>
    <submittedName>
        <fullName evidence="2">Uncharacterized protein</fullName>
    </submittedName>
</protein>
<feature type="compositionally biased region" description="Polar residues" evidence="1">
    <location>
        <begin position="193"/>
        <end position="208"/>
    </location>
</feature>
<dbReference type="AlphaFoldDB" id="A0A448X4X8"/>
<name>A0A448X4X8_9PLAT</name>